<evidence type="ECO:0000256" key="1">
    <source>
        <dbReference type="ARBA" id="ARBA00006528"/>
    </source>
</evidence>
<reference evidence="3 4" key="1">
    <citation type="journal article" date="2018" name="Sci. Rep.">
        <title>Comparative analysis of the Pocillopora damicornis genome highlights role of immune system in coral evolution.</title>
        <authorList>
            <person name="Cunning R."/>
            <person name="Bay R.A."/>
            <person name="Gillette P."/>
            <person name="Baker A.C."/>
            <person name="Traylor-Knowles N."/>
        </authorList>
    </citation>
    <scope>NUCLEOTIDE SEQUENCE [LARGE SCALE GENOMIC DNA]</scope>
    <source>
        <strain evidence="3">RSMAS</strain>
        <tissue evidence="3">Whole animal</tissue>
    </source>
</reference>
<keyword evidence="2" id="KW-0812">Transmembrane</keyword>
<dbReference type="OrthoDB" id="188035at2759"/>
<feature type="transmembrane region" description="Helical" evidence="2">
    <location>
        <begin position="257"/>
        <end position="275"/>
    </location>
</feature>
<feature type="transmembrane region" description="Helical" evidence="2">
    <location>
        <begin position="100"/>
        <end position="123"/>
    </location>
</feature>
<dbReference type="InterPro" id="IPR038770">
    <property type="entry name" value="Na+/solute_symporter_sf"/>
</dbReference>
<protein>
    <recommendedName>
        <fullName evidence="5">Sodium/bile acid cotransporter</fullName>
    </recommendedName>
</protein>
<evidence type="ECO:0000313" key="3">
    <source>
        <dbReference type="EMBL" id="RMX50155.1"/>
    </source>
</evidence>
<name>A0A3M6U8Z2_POCDA</name>
<evidence type="ECO:0000313" key="4">
    <source>
        <dbReference type="Proteomes" id="UP000275408"/>
    </source>
</evidence>
<comment type="similarity">
    <text evidence="1">Belongs to the bile acid:sodium symporter (BASS) (TC 2.A.28) family.</text>
</comment>
<dbReference type="PANTHER" id="PTHR18640:SF10">
    <property type="entry name" value="SODIUM_METABOLITE COTRANSPORTER BASS4, CHLOROPLASTIC-RELATED"/>
    <property type="match status" value="1"/>
</dbReference>
<dbReference type="Proteomes" id="UP000275408">
    <property type="component" value="Unassembled WGS sequence"/>
</dbReference>
<accession>A0A3M6U8Z2</accession>
<keyword evidence="2" id="KW-0472">Membrane</keyword>
<proteinExistence type="inferred from homology"/>
<keyword evidence="4" id="KW-1185">Reference proteome</keyword>
<feature type="transmembrane region" description="Helical" evidence="2">
    <location>
        <begin position="35"/>
        <end position="58"/>
    </location>
</feature>
<feature type="transmembrane region" description="Helical" evidence="2">
    <location>
        <begin position="224"/>
        <end position="245"/>
    </location>
</feature>
<keyword evidence="2" id="KW-1133">Transmembrane helix</keyword>
<comment type="caution">
    <text evidence="3">The sequence shown here is derived from an EMBL/GenBank/DDBJ whole genome shotgun (WGS) entry which is preliminary data.</text>
</comment>
<feature type="transmembrane region" description="Helical" evidence="2">
    <location>
        <begin position="327"/>
        <end position="348"/>
    </location>
</feature>
<feature type="transmembrane region" description="Helical" evidence="2">
    <location>
        <begin position="287"/>
        <end position="315"/>
    </location>
</feature>
<dbReference type="InterPro" id="IPR016833">
    <property type="entry name" value="Put_Na-Bile_cotransptr"/>
</dbReference>
<dbReference type="Pfam" id="PF13593">
    <property type="entry name" value="SBF_like"/>
    <property type="match status" value="1"/>
</dbReference>
<dbReference type="PANTHER" id="PTHR18640">
    <property type="entry name" value="SOLUTE CARRIER FAMILY 10 MEMBER 7"/>
    <property type="match status" value="1"/>
</dbReference>
<organism evidence="3 4">
    <name type="scientific">Pocillopora damicornis</name>
    <name type="common">Cauliflower coral</name>
    <name type="synonym">Millepora damicornis</name>
    <dbReference type="NCBI Taxonomy" id="46731"/>
    <lineage>
        <taxon>Eukaryota</taxon>
        <taxon>Metazoa</taxon>
        <taxon>Cnidaria</taxon>
        <taxon>Anthozoa</taxon>
        <taxon>Hexacorallia</taxon>
        <taxon>Scleractinia</taxon>
        <taxon>Astrocoeniina</taxon>
        <taxon>Pocilloporidae</taxon>
        <taxon>Pocillopora</taxon>
    </lineage>
</organism>
<evidence type="ECO:0008006" key="5">
    <source>
        <dbReference type="Google" id="ProtNLM"/>
    </source>
</evidence>
<dbReference type="OMA" id="YLLEWYL"/>
<feature type="transmembrane region" description="Helical" evidence="2">
    <location>
        <begin position="354"/>
        <end position="380"/>
    </location>
</feature>
<feature type="transmembrane region" description="Helical" evidence="2">
    <location>
        <begin position="156"/>
        <end position="178"/>
    </location>
</feature>
<dbReference type="Gene3D" id="1.20.1530.20">
    <property type="match status" value="1"/>
</dbReference>
<feature type="transmembrane region" description="Helical" evidence="2">
    <location>
        <begin position="185"/>
        <end position="212"/>
    </location>
</feature>
<evidence type="ECO:0000256" key="2">
    <source>
        <dbReference type="SAM" id="Phobius"/>
    </source>
</evidence>
<sequence>MAEELESKIPLLAEKQNQASPSETTQKRTSLLERVTTTIFQNLLPISLVVFVILGILVPQPGVFFSKLPTNYVCVIGIFLHSGLKLKTEEVKDALKSFKAMIWGVVCILFITPVIGGHLTALLPYTETSDQSGKNSTNSSLSNEEHAEGSSILGPALFQVGMQIYFIAPCSISSGIMLTAQAGGAVALSVLLTVFCNLAAVFTVPPLVAWIINFENVRLDPVKLLIKLVLTVLLPLLVGKGLSYITRVKTFVTKYSNTLKAVSIILLAMIPWLKVSRASVQKAFSMISIWSIFAVLGWGLAMHLLFIIVILLPCFALKLEKSALKSVVILASQKTLAIAVTICCYLPFTQAEQGLISLPLIIIHIGILVSDSVWASWWFARDAKKEKEKIEKAEKILRNDNTDNSFQISHDHS</sequence>
<dbReference type="EMBL" id="RCHS01002005">
    <property type="protein sequence ID" value="RMX50155.1"/>
    <property type="molecule type" value="Genomic_DNA"/>
</dbReference>
<gene>
    <name evidence="3" type="ORF">pdam_00004851</name>
</gene>
<dbReference type="AlphaFoldDB" id="A0A3M6U8Z2"/>